<reference evidence="2" key="1">
    <citation type="submission" date="2020-01" db="EMBL/GenBank/DDBJ databases">
        <authorList>
            <consortium name="DOE Joint Genome Institute"/>
            <person name="Haridas S."/>
            <person name="Albert R."/>
            <person name="Binder M."/>
            <person name="Bloem J."/>
            <person name="Labutti K."/>
            <person name="Salamov A."/>
            <person name="Andreopoulos B."/>
            <person name="Baker S.E."/>
            <person name="Barry K."/>
            <person name="Bills G."/>
            <person name="Bluhm B.H."/>
            <person name="Cannon C."/>
            <person name="Castanera R."/>
            <person name="Culley D.E."/>
            <person name="Daum C."/>
            <person name="Ezra D."/>
            <person name="Gonzalez J.B."/>
            <person name="Henrissat B."/>
            <person name="Kuo A."/>
            <person name="Liang C."/>
            <person name="Lipzen A."/>
            <person name="Lutzoni F."/>
            <person name="Magnuson J."/>
            <person name="Mondo S."/>
            <person name="Nolan M."/>
            <person name="Ohm R."/>
            <person name="Pangilinan J."/>
            <person name="Park H.-J."/>
            <person name="Ramirez L."/>
            <person name="Alfaro M."/>
            <person name="Sun H."/>
            <person name="Tritt A."/>
            <person name="Yoshinaga Y."/>
            <person name="Zwiers L.-H."/>
            <person name="Turgeon B.G."/>
            <person name="Goodwin S.B."/>
            <person name="Spatafora J.W."/>
            <person name="Crous P.W."/>
            <person name="Grigoriev I.V."/>
        </authorList>
    </citation>
    <scope>NUCLEOTIDE SEQUENCE</scope>
    <source>
        <strain evidence="2">IPT5</strain>
    </source>
</reference>
<feature type="region of interest" description="Disordered" evidence="1">
    <location>
        <begin position="190"/>
        <end position="225"/>
    </location>
</feature>
<keyword evidence="3" id="KW-1185">Reference proteome</keyword>
<protein>
    <submittedName>
        <fullName evidence="2">Uncharacterized protein</fullName>
    </submittedName>
</protein>
<evidence type="ECO:0000313" key="2">
    <source>
        <dbReference type="EMBL" id="KAF2855796.1"/>
    </source>
</evidence>
<dbReference type="EMBL" id="MU006290">
    <property type="protein sequence ID" value="KAF2855796.1"/>
    <property type="molecule type" value="Genomic_DNA"/>
</dbReference>
<gene>
    <name evidence="2" type="ORF">T440DRAFT_163259</name>
</gene>
<name>A0A6A7BJV5_9PLEO</name>
<accession>A0A6A7BJV5</accession>
<proteinExistence type="predicted"/>
<feature type="region of interest" description="Disordered" evidence="1">
    <location>
        <begin position="321"/>
        <end position="343"/>
    </location>
</feature>
<dbReference type="OrthoDB" id="7464126at2759"/>
<feature type="region of interest" description="Disordered" evidence="1">
    <location>
        <begin position="738"/>
        <end position="763"/>
    </location>
</feature>
<evidence type="ECO:0000256" key="1">
    <source>
        <dbReference type="SAM" id="MobiDB-lite"/>
    </source>
</evidence>
<evidence type="ECO:0000313" key="3">
    <source>
        <dbReference type="Proteomes" id="UP000799423"/>
    </source>
</evidence>
<dbReference type="Proteomes" id="UP000799423">
    <property type="component" value="Unassembled WGS sequence"/>
</dbReference>
<dbReference type="AlphaFoldDB" id="A0A6A7BJV5"/>
<feature type="compositionally biased region" description="Low complexity" evidence="1">
    <location>
        <begin position="321"/>
        <end position="334"/>
    </location>
</feature>
<sequence>MPGRDTTGEYKSLTSEARSLANLLEDIQDKYDKIPESKRQQLVDAYDPCIDVLQELDKLLLHYNSLDTKAARTWNRLKYDPERSKTLREKLIASVAMLNTFYTSLIHDSQVLILEALERLERDYRGGHREESIASIEKITSEEGEDDDEAWTQILRDLEDVGVSQQEALSYRDVIIDWLIRAVNGGRLQEQRPKQDVWVEPTSPSLDAPTMPSQSQRGHPAPIGAEISLLSPPLPNQGNLLSPSMISLPHSATGSISPSSASQFSEADAASLYAPPGLSSVQSQHTERQHEQTLMPALYATYNQTGGFFPPDPSAQIPPLTTVPSSTLPLSAEPPQEPPPSYYQETETVTADLEWTAQQIVGAWGRHDFPAAEKLLEEQLAAVERGQTVSSGTQPDRRILRHLIGVCASFTGNFTKAKHMFESVFNGIYLNRESLDDGDIAAARWLGDVCLHLREHHNALLAYSVACEGSIGRYGIARERTRRASVEVRLLDHWLFAFGRIEYSFHQNVDPTDIFTSTHAVEKSNLIHVVKARLYEMRDLGGNYPGPPITQYKRPTWTVGLRPQIDTMISEGFLLAPLISLSTWPLPWDPTFSPQAAVQLGRFMNAIQIVKGVTPLVNRPLPVNSLGNSKALHHVTKRSSAWLIGAVKTGLRELGIEHTEHGYEASVVCCLNRHSEGFAFSEGVEISFRKLQFRNVHGVIISDMKWSTRNVGNVRYGVPLPGTTEFRDIIKSILEAAETEDNSVGTSPSSPQTPPIKKRPTYG</sequence>
<organism evidence="2 3">
    <name type="scientific">Plenodomus tracheiphilus IPT5</name>
    <dbReference type="NCBI Taxonomy" id="1408161"/>
    <lineage>
        <taxon>Eukaryota</taxon>
        <taxon>Fungi</taxon>
        <taxon>Dikarya</taxon>
        <taxon>Ascomycota</taxon>
        <taxon>Pezizomycotina</taxon>
        <taxon>Dothideomycetes</taxon>
        <taxon>Pleosporomycetidae</taxon>
        <taxon>Pleosporales</taxon>
        <taxon>Pleosporineae</taxon>
        <taxon>Leptosphaeriaceae</taxon>
        <taxon>Plenodomus</taxon>
    </lineage>
</organism>